<evidence type="ECO:0000313" key="2">
    <source>
        <dbReference type="EMBL" id="OMO62598.1"/>
    </source>
</evidence>
<sequence length="24" mass="2658">MEEAVGDSPETDMEYIAPTTDRPC</sequence>
<name>A0A1R3GWV2_COCAP</name>
<protein>
    <submittedName>
        <fullName evidence="2">Uncharacterized protein</fullName>
    </submittedName>
</protein>
<dbReference type="Gramene" id="OMO62598">
    <property type="protein sequence ID" value="OMO62598"/>
    <property type="gene ID" value="CCACVL1_22728"/>
</dbReference>
<accession>A0A1R3GWV2</accession>
<organism evidence="2 3">
    <name type="scientific">Corchorus capsularis</name>
    <name type="common">Jute</name>
    <dbReference type="NCBI Taxonomy" id="210143"/>
    <lineage>
        <taxon>Eukaryota</taxon>
        <taxon>Viridiplantae</taxon>
        <taxon>Streptophyta</taxon>
        <taxon>Embryophyta</taxon>
        <taxon>Tracheophyta</taxon>
        <taxon>Spermatophyta</taxon>
        <taxon>Magnoliopsida</taxon>
        <taxon>eudicotyledons</taxon>
        <taxon>Gunneridae</taxon>
        <taxon>Pentapetalae</taxon>
        <taxon>rosids</taxon>
        <taxon>malvids</taxon>
        <taxon>Malvales</taxon>
        <taxon>Malvaceae</taxon>
        <taxon>Grewioideae</taxon>
        <taxon>Apeibeae</taxon>
        <taxon>Corchorus</taxon>
    </lineage>
</organism>
<dbReference type="Proteomes" id="UP000188268">
    <property type="component" value="Unassembled WGS sequence"/>
</dbReference>
<feature type="compositionally biased region" description="Acidic residues" evidence="1">
    <location>
        <begin position="1"/>
        <end position="13"/>
    </location>
</feature>
<dbReference type="AlphaFoldDB" id="A0A1R3GWV2"/>
<gene>
    <name evidence="2" type="ORF">CCACVL1_22728</name>
</gene>
<keyword evidence="3" id="KW-1185">Reference proteome</keyword>
<feature type="region of interest" description="Disordered" evidence="1">
    <location>
        <begin position="1"/>
        <end position="24"/>
    </location>
</feature>
<comment type="caution">
    <text evidence="2">The sequence shown here is derived from an EMBL/GenBank/DDBJ whole genome shotgun (WGS) entry which is preliminary data.</text>
</comment>
<evidence type="ECO:0000256" key="1">
    <source>
        <dbReference type="SAM" id="MobiDB-lite"/>
    </source>
</evidence>
<proteinExistence type="predicted"/>
<dbReference type="EMBL" id="AWWV01013214">
    <property type="protein sequence ID" value="OMO62598.1"/>
    <property type="molecule type" value="Genomic_DNA"/>
</dbReference>
<evidence type="ECO:0000313" key="3">
    <source>
        <dbReference type="Proteomes" id="UP000188268"/>
    </source>
</evidence>
<reference evidence="2 3" key="1">
    <citation type="submission" date="2013-09" db="EMBL/GenBank/DDBJ databases">
        <title>Corchorus capsularis genome sequencing.</title>
        <authorList>
            <person name="Alam M."/>
            <person name="Haque M.S."/>
            <person name="Islam M.S."/>
            <person name="Emdad E.M."/>
            <person name="Islam M.M."/>
            <person name="Ahmed B."/>
            <person name="Halim A."/>
            <person name="Hossen Q.M.M."/>
            <person name="Hossain M.Z."/>
            <person name="Ahmed R."/>
            <person name="Khan M.M."/>
            <person name="Islam R."/>
            <person name="Rashid M.M."/>
            <person name="Khan S.A."/>
            <person name="Rahman M.S."/>
            <person name="Alam M."/>
        </authorList>
    </citation>
    <scope>NUCLEOTIDE SEQUENCE [LARGE SCALE GENOMIC DNA]</scope>
    <source>
        <strain evidence="3">cv. CVL-1</strain>
        <tissue evidence="2">Whole seedling</tissue>
    </source>
</reference>